<accession>A0A843WSB3</accession>
<keyword evidence="2" id="KW-1185">Reference proteome</keyword>
<dbReference type="PANTHER" id="PTHR34129">
    <property type="entry name" value="BLR1139 PROTEIN"/>
    <property type="match status" value="1"/>
</dbReference>
<comment type="caution">
    <text evidence="1">The sequence shown here is derived from an EMBL/GenBank/DDBJ whole genome shotgun (WGS) entry which is preliminary data.</text>
</comment>
<gene>
    <name evidence="1" type="ORF">Taro_043522</name>
</gene>
<proteinExistence type="predicted"/>
<dbReference type="Pfam" id="PF06108">
    <property type="entry name" value="DUF952"/>
    <property type="match status" value="1"/>
</dbReference>
<evidence type="ECO:0000313" key="1">
    <source>
        <dbReference type="EMBL" id="MQM10626.1"/>
    </source>
</evidence>
<sequence length="130" mass="14602">MSGDQERPPRGGSEFVYRVSTGEEWEELQKKGATLGGDLDHRTGCIHLSQLHQVKMVLQNFYRGREDLCLLQIDTNKLGDGLVYESVDESNIFPHFYGPARSFSPLQLDAVTKTEKLVLINGEFTCGLLN</sequence>
<name>A0A843WSB3_COLES</name>
<dbReference type="Gene3D" id="3.20.170.20">
    <property type="entry name" value="Protein of unknown function DUF952"/>
    <property type="match status" value="1"/>
</dbReference>
<dbReference type="PANTHER" id="PTHR34129:SF1">
    <property type="entry name" value="DUF952 DOMAIN-CONTAINING PROTEIN"/>
    <property type="match status" value="1"/>
</dbReference>
<reference evidence="1" key="1">
    <citation type="submission" date="2017-07" db="EMBL/GenBank/DDBJ databases">
        <title>Taro Niue Genome Assembly and Annotation.</title>
        <authorList>
            <person name="Atibalentja N."/>
            <person name="Keating K."/>
            <person name="Fields C.J."/>
        </authorList>
    </citation>
    <scope>NUCLEOTIDE SEQUENCE</scope>
    <source>
        <strain evidence="1">Niue_2</strain>
        <tissue evidence="1">Leaf</tissue>
    </source>
</reference>
<dbReference type="EMBL" id="NMUH01004726">
    <property type="protein sequence ID" value="MQM10626.1"/>
    <property type="molecule type" value="Genomic_DNA"/>
</dbReference>
<evidence type="ECO:0000313" key="2">
    <source>
        <dbReference type="Proteomes" id="UP000652761"/>
    </source>
</evidence>
<protein>
    <submittedName>
        <fullName evidence="1">Uncharacterized protein</fullName>
    </submittedName>
</protein>
<dbReference type="Proteomes" id="UP000652761">
    <property type="component" value="Unassembled WGS sequence"/>
</dbReference>
<dbReference type="AlphaFoldDB" id="A0A843WSB3"/>
<dbReference type="InterPro" id="IPR009297">
    <property type="entry name" value="DUF952"/>
</dbReference>
<dbReference type="SUPFAM" id="SSF56399">
    <property type="entry name" value="ADP-ribosylation"/>
    <property type="match status" value="1"/>
</dbReference>
<organism evidence="1 2">
    <name type="scientific">Colocasia esculenta</name>
    <name type="common">Wild taro</name>
    <name type="synonym">Arum esculentum</name>
    <dbReference type="NCBI Taxonomy" id="4460"/>
    <lineage>
        <taxon>Eukaryota</taxon>
        <taxon>Viridiplantae</taxon>
        <taxon>Streptophyta</taxon>
        <taxon>Embryophyta</taxon>
        <taxon>Tracheophyta</taxon>
        <taxon>Spermatophyta</taxon>
        <taxon>Magnoliopsida</taxon>
        <taxon>Liliopsida</taxon>
        <taxon>Araceae</taxon>
        <taxon>Aroideae</taxon>
        <taxon>Colocasieae</taxon>
        <taxon>Colocasia</taxon>
    </lineage>
</organism>
<dbReference type="OrthoDB" id="3335358at2759"/>